<name>A0AAE1XR96_9LAMI</name>
<evidence type="ECO:0000256" key="1">
    <source>
        <dbReference type="SAM" id="Phobius"/>
    </source>
</evidence>
<dbReference type="AlphaFoldDB" id="A0AAE1XR96"/>
<reference evidence="2" key="1">
    <citation type="submission" date="2020-06" db="EMBL/GenBank/DDBJ databases">
        <authorList>
            <person name="Li T."/>
            <person name="Hu X."/>
            <person name="Zhang T."/>
            <person name="Song X."/>
            <person name="Zhang H."/>
            <person name="Dai N."/>
            <person name="Sheng W."/>
            <person name="Hou X."/>
            <person name="Wei L."/>
        </authorList>
    </citation>
    <scope>NUCLEOTIDE SEQUENCE</scope>
    <source>
        <strain evidence="2">3651</strain>
        <tissue evidence="2">Leaf</tissue>
    </source>
</reference>
<keyword evidence="1" id="KW-0472">Membrane</keyword>
<dbReference type="EMBL" id="JACGWO010000011">
    <property type="protein sequence ID" value="KAK4416174.1"/>
    <property type="molecule type" value="Genomic_DNA"/>
</dbReference>
<comment type="caution">
    <text evidence="2">The sequence shown here is derived from an EMBL/GenBank/DDBJ whole genome shotgun (WGS) entry which is preliminary data.</text>
</comment>
<keyword evidence="3" id="KW-1185">Reference proteome</keyword>
<evidence type="ECO:0000313" key="2">
    <source>
        <dbReference type="EMBL" id="KAK4416174.1"/>
    </source>
</evidence>
<proteinExistence type="predicted"/>
<protein>
    <submittedName>
        <fullName evidence="2">Uncharacterized protein</fullName>
    </submittedName>
</protein>
<keyword evidence="1" id="KW-0812">Transmembrane</keyword>
<reference evidence="2" key="2">
    <citation type="journal article" date="2024" name="Plant">
        <title>Genomic evolution and insights into agronomic trait innovations of Sesamum species.</title>
        <authorList>
            <person name="Miao H."/>
            <person name="Wang L."/>
            <person name="Qu L."/>
            <person name="Liu H."/>
            <person name="Sun Y."/>
            <person name="Le M."/>
            <person name="Wang Q."/>
            <person name="Wei S."/>
            <person name="Zheng Y."/>
            <person name="Lin W."/>
            <person name="Duan Y."/>
            <person name="Cao H."/>
            <person name="Xiong S."/>
            <person name="Wang X."/>
            <person name="Wei L."/>
            <person name="Li C."/>
            <person name="Ma Q."/>
            <person name="Ju M."/>
            <person name="Zhao R."/>
            <person name="Li G."/>
            <person name="Mu C."/>
            <person name="Tian Q."/>
            <person name="Mei H."/>
            <person name="Zhang T."/>
            <person name="Gao T."/>
            <person name="Zhang H."/>
        </authorList>
    </citation>
    <scope>NUCLEOTIDE SEQUENCE</scope>
    <source>
        <strain evidence="2">3651</strain>
    </source>
</reference>
<keyword evidence="1" id="KW-1133">Transmembrane helix</keyword>
<dbReference type="Proteomes" id="UP001293254">
    <property type="component" value="Unassembled WGS sequence"/>
</dbReference>
<gene>
    <name evidence="2" type="ORF">Salat_2724800</name>
</gene>
<organism evidence="2 3">
    <name type="scientific">Sesamum alatum</name>
    <dbReference type="NCBI Taxonomy" id="300844"/>
    <lineage>
        <taxon>Eukaryota</taxon>
        <taxon>Viridiplantae</taxon>
        <taxon>Streptophyta</taxon>
        <taxon>Embryophyta</taxon>
        <taxon>Tracheophyta</taxon>
        <taxon>Spermatophyta</taxon>
        <taxon>Magnoliopsida</taxon>
        <taxon>eudicotyledons</taxon>
        <taxon>Gunneridae</taxon>
        <taxon>Pentapetalae</taxon>
        <taxon>asterids</taxon>
        <taxon>lamiids</taxon>
        <taxon>Lamiales</taxon>
        <taxon>Pedaliaceae</taxon>
        <taxon>Sesamum</taxon>
    </lineage>
</organism>
<feature type="transmembrane region" description="Helical" evidence="1">
    <location>
        <begin position="90"/>
        <end position="108"/>
    </location>
</feature>
<evidence type="ECO:0000313" key="3">
    <source>
        <dbReference type="Proteomes" id="UP001293254"/>
    </source>
</evidence>
<sequence length="167" mass="18230">MDQQFGQQLDGPLHLIGSPKWAASHPARSIRLGAQLGRAQGPHSAAHKGRMSHLITLWSLSHLIQAIHLALLLGRLSFGPLLPPVLDATVAPWIALLGWTNIFGPLLPHLGHMHSAERLGFSSMGRSLQLDLLGKFFAPFTVGGHHFKPTPYWPPHLGLFIASFMNS</sequence>
<accession>A0AAE1XR96</accession>
<feature type="transmembrane region" description="Helical" evidence="1">
    <location>
        <begin position="57"/>
        <end position="78"/>
    </location>
</feature>